<dbReference type="Proteomes" id="UP000190648">
    <property type="component" value="Unassembled WGS sequence"/>
</dbReference>
<evidence type="ECO:0000313" key="1">
    <source>
        <dbReference type="EMBL" id="OPJ78489.1"/>
    </source>
</evidence>
<protein>
    <submittedName>
        <fullName evidence="1">Uncharacterized protein</fullName>
    </submittedName>
</protein>
<keyword evidence="2" id="KW-1185">Reference proteome</keyword>
<gene>
    <name evidence="1" type="ORF">AV530_003312</name>
</gene>
<reference evidence="1 2" key="1">
    <citation type="submission" date="2016-02" db="EMBL/GenBank/DDBJ databases">
        <title>Band-tailed pigeon sequencing and assembly.</title>
        <authorList>
            <person name="Soares A.E."/>
            <person name="Novak B.J."/>
            <person name="Rice E.S."/>
            <person name="O'Connell B."/>
            <person name="Chang D."/>
            <person name="Weber S."/>
            <person name="Shapiro B."/>
        </authorList>
    </citation>
    <scope>NUCLEOTIDE SEQUENCE [LARGE SCALE GENOMIC DNA]</scope>
    <source>
        <strain evidence="1">BTP2013</strain>
        <tissue evidence="1">Blood</tissue>
    </source>
</reference>
<organism evidence="1 2">
    <name type="scientific">Patagioenas fasciata monilis</name>
    <dbReference type="NCBI Taxonomy" id="372326"/>
    <lineage>
        <taxon>Eukaryota</taxon>
        <taxon>Metazoa</taxon>
        <taxon>Chordata</taxon>
        <taxon>Craniata</taxon>
        <taxon>Vertebrata</taxon>
        <taxon>Euteleostomi</taxon>
        <taxon>Archelosauria</taxon>
        <taxon>Archosauria</taxon>
        <taxon>Dinosauria</taxon>
        <taxon>Saurischia</taxon>
        <taxon>Theropoda</taxon>
        <taxon>Coelurosauria</taxon>
        <taxon>Aves</taxon>
        <taxon>Neognathae</taxon>
        <taxon>Neoaves</taxon>
        <taxon>Columbimorphae</taxon>
        <taxon>Columbiformes</taxon>
        <taxon>Columbidae</taxon>
        <taxon>Patagioenas</taxon>
    </lineage>
</organism>
<accession>A0A1V4K219</accession>
<name>A0A1V4K219_PATFA</name>
<dbReference type="OrthoDB" id="10594239at2759"/>
<evidence type="ECO:0000313" key="2">
    <source>
        <dbReference type="Proteomes" id="UP000190648"/>
    </source>
</evidence>
<dbReference type="EMBL" id="LSYS01005108">
    <property type="protein sequence ID" value="OPJ78489.1"/>
    <property type="molecule type" value="Genomic_DNA"/>
</dbReference>
<proteinExistence type="predicted"/>
<dbReference type="AlphaFoldDB" id="A0A1V4K219"/>
<comment type="caution">
    <text evidence="1">The sequence shown here is derived from an EMBL/GenBank/DDBJ whole genome shotgun (WGS) entry which is preliminary data.</text>
</comment>
<sequence>MYMIKGFLLLHPDAFADTGSVLCLCAVPRNYRDQTWPDVISTRICNVWKRFLERPVIRNIWGHLQNALADGEAGYEPPGLNWQHHCLVQQSSCHHPKILPDESREVWPSLDLPNTGEEMNKNIHLEMKSKNLRSYLKSTV</sequence>